<evidence type="ECO:0000313" key="1">
    <source>
        <dbReference type="EMBL" id="OQR91749.1"/>
    </source>
</evidence>
<keyword evidence="2" id="KW-1185">Reference proteome</keyword>
<reference evidence="1 2" key="1">
    <citation type="journal article" date="2014" name="Genome Biol. Evol.">
        <title>The secreted proteins of Achlya hypogyna and Thraustotheca clavata identify the ancestral oomycete secretome and reveal gene acquisitions by horizontal gene transfer.</title>
        <authorList>
            <person name="Misner I."/>
            <person name="Blouin N."/>
            <person name="Leonard G."/>
            <person name="Richards T.A."/>
            <person name="Lane C.E."/>
        </authorList>
    </citation>
    <scope>NUCLEOTIDE SEQUENCE [LARGE SCALE GENOMIC DNA]</scope>
    <source>
        <strain evidence="1 2">ATCC 48635</strain>
    </source>
</reference>
<gene>
    <name evidence="1" type="ORF">ACHHYP_04395</name>
</gene>
<dbReference type="OrthoDB" id="78645at2759"/>
<dbReference type="AlphaFoldDB" id="A0A1V9Z154"/>
<protein>
    <recommendedName>
        <fullName evidence="3">M96 mating-specific protein family</fullName>
    </recommendedName>
</protein>
<organism evidence="1 2">
    <name type="scientific">Achlya hypogyna</name>
    <name type="common">Oomycete</name>
    <name type="synonym">Protoachlya hypogyna</name>
    <dbReference type="NCBI Taxonomy" id="1202772"/>
    <lineage>
        <taxon>Eukaryota</taxon>
        <taxon>Sar</taxon>
        <taxon>Stramenopiles</taxon>
        <taxon>Oomycota</taxon>
        <taxon>Saprolegniomycetes</taxon>
        <taxon>Saprolegniales</taxon>
        <taxon>Achlyaceae</taxon>
        <taxon>Achlya</taxon>
    </lineage>
</organism>
<comment type="caution">
    <text evidence="1">The sequence shown here is derived from an EMBL/GenBank/DDBJ whole genome shotgun (WGS) entry which is preliminary data.</text>
</comment>
<proteinExistence type="predicted"/>
<evidence type="ECO:0008006" key="3">
    <source>
        <dbReference type="Google" id="ProtNLM"/>
    </source>
</evidence>
<dbReference type="EMBL" id="JNBR01000504">
    <property type="protein sequence ID" value="OQR91749.1"/>
    <property type="molecule type" value="Genomic_DNA"/>
</dbReference>
<accession>A0A1V9Z154</accession>
<sequence length="454" mass="51270">MMDDTVLLQDLHFLIATDVHLQDELAEVCHLLDAYSSDGLAESVYSTSSDNDTAKLVVDSILLDFDPAAETPAPAMEKKTRRKRKKIVDEEPLPAVGARNKFQYRQKQEILRLRKQVIELQETLATTTSTLAQPTHWEATARLQLAERQRAVLENDQLRAAVAHQSSLIDAMKAYIHKKPRTNVTSSEETWAQYRLAAQHSLRVTAIHAIADRQYARQRYAFSKAGLLGNDDEVHIARAFRPHSESCILLEFINQRMTPAPFHVVGDAIWSVLNGENGQEIAASATQTIEQIDQDTVYQAYQEVVHGTIVHANTIAKRYREDTRSVVVWRNVIEDERVPHMSRGATEQQWGWAVVEEAGPTQSKMTIFLQVPMDQDHCSNLAVVQAMLQKLQFSTAHDNAETAAQRSQDPTTAVMMALMGRGRLFELALRKAIGQAIERYYYAMSQPALRTPYH</sequence>
<name>A0A1V9Z154_ACHHY</name>
<dbReference type="Proteomes" id="UP000243579">
    <property type="component" value="Unassembled WGS sequence"/>
</dbReference>
<dbReference type="STRING" id="1202772.A0A1V9Z154"/>
<evidence type="ECO:0000313" key="2">
    <source>
        <dbReference type="Proteomes" id="UP000243579"/>
    </source>
</evidence>